<dbReference type="InterPro" id="IPR022737">
    <property type="entry name" value="RapA_C"/>
</dbReference>
<dbReference type="NCBIfam" id="NF003426">
    <property type="entry name" value="PRK04914.1"/>
    <property type="match status" value="1"/>
</dbReference>
<evidence type="ECO:0000256" key="6">
    <source>
        <dbReference type="ARBA" id="ARBA00023125"/>
    </source>
</evidence>
<gene>
    <name evidence="9" type="primary">rapA</name>
    <name evidence="12" type="ORF">J2X05_001473</name>
</gene>
<comment type="similarity">
    <text evidence="9">Belongs to the SNF2/RAD54 helicase family. RapA subfamily.</text>
</comment>
<evidence type="ECO:0000313" key="12">
    <source>
        <dbReference type="EMBL" id="MDR7089467.1"/>
    </source>
</evidence>
<sequence length="994" mass="112098">MSSKTQFVGGTAFVIGQRWISESEADLGLGIVLDVANRRLTLSFPAAGERRTYAIDNAPVSRVKYEVGEKVRHQDGTKIQITSIVEQAGCLMYVGLTKEGEEFSIPEFELDSFVQFSTPRDRLFAGQIDKHNHFTLRYQTLHYQNQHRQSSMFGLAGPRVQLLPHQLYIASEVSQRHAPRVLLADEVGLGKTIEAGLILHQQLMSGRVQRALIVVPASLQHQWLVEMLRRFNLAFTLLDEARCNALVGLDSVEESVDYVDDFADDDFKGDDKDEFAQAADISNPFETAQLVICSLDFLTKNNYRYEQAVAAEWDLLLVDEAHHLQWSEKKPSKAYTCIEGLAKKSKGLLLLTATPEQLGVESHFARLRLLDPDRYYDLEKFVAEQKAYQPLNGLVQDLLQDHRDDTGTISAALVKSLSAYLPVETINELQAQAETQSLGAAIDTAIHYLLDRHGTGRVLFRNTRNSVSGFPERKLQAHALNLDDEDLIALLEQPLATQICAEQYWQQKTESDWWTQDPRVVWLAEWLRQHRRKKVLVICANADSAQSIEEYLRLRKGLTTAVFHEGLNLIERDRAAAYFAEAEDGAQVLVCSEIGSEGRNFQFAQDLVLFDLPTNPDLLEQRIGRLDRIGQTATVNIHVPYYEDTAQQKLLDWYHQGLNAFEKTCAIGQAAYVKFADTLLPALVNNDDTTFAQLLDETRAFSAELVAQLQQGRDRLLELNSCKPAQAEALVDALAENDASSVLPIYMEQVFDSFGIDFEKHSEKSLVLHPSDHMRIEQFPGLPEDGLTVTYDRQQALSREDMQFLTWEHPLVRGAQDLISLSEFGNTAFCTLKLPPLKPGTLMLEALFVLHCPAPAELQLFRYMPQSLLRVLLDDKGKDLSNVLGINQLSKLLQKVPRNNAQDLVRHARPTLTTMVQKAEEITAAKQTELIAEAQAKVSEQLNGELARMKALKDVNPNVRQEEIDYLQQRLSASQHFLSQAKIRLDALRVVMTI</sequence>
<dbReference type="InterPro" id="IPR049730">
    <property type="entry name" value="SNF2/RAD54-like_C"/>
</dbReference>
<dbReference type="InterPro" id="IPR040766">
    <property type="entry name" value="Tudor_2_RapA"/>
</dbReference>
<protein>
    <recommendedName>
        <fullName evidence="9">RNA polymerase-associated protein RapA</fullName>
        <ecNumber evidence="9">3.6.4.-</ecNumber>
    </recommendedName>
    <alternativeName>
        <fullName evidence="9">ATP-dependent helicase HepA</fullName>
    </alternativeName>
</protein>
<dbReference type="Gene3D" id="2.30.30.140">
    <property type="match status" value="1"/>
</dbReference>
<proteinExistence type="inferred from homology"/>
<evidence type="ECO:0000313" key="13">
    <source>
        <dbReference type="Proteomes" id="UP001253595"/>
    </source>
</evidence>
<dbReference type="InterPro" id="IPR014001">
    <property type="entry name" value="Helicase_ATP-bd"/>
</dbReference>
<dbReference type="PROSITE" id="PS51194">
    <property type="entry name" value="HELICASE_CTER"/>
    <property type="match status" value="1"/>
</dbReference>
<dbReference type="Gene3D" id="3.40.50.300">
    <property type="entry name" value="P-loop containing nucleotide triphosphate hydrolases"/>
    <property type="match status" value="1"/>
</dbReference>
<dbReference type="PROSITE" id="PS51192">
    <property type="entry name" value="HELICASE_ATP_BIND_1"/>
    <property type="match status" value="1"/>
</dbReference>
<dbReference type="PANTHER" id="PTHR45766:SF6">
    <property type="entry name" value="SWI_SNF-RELATED MATRIX-ASSOCIATED ACTIN-DEPENDENT REGULATOR OF CHROMATIN SUBFAMILY A-LIKE PROTEIN 1"/>
    <property type="match status" value="1"/>
</dbReference>
<evidence type="ECO:0000256" key="8">
    <source>
        <dbReference type="ARBA" id="ARBA00023163"/>
    </source>
</evidence>
<evidence type="ECO:0000256" key="1">
    <source>
        <dbReference type="ARBA" id="ARBA00022741"/>
    </source>
</evidence>
<dbReference type="InterPro" id="IPR038718">
    <property type="entry name" value="SNF2-like_sf"/>
</dbReference>
<dbReference type="Gene3D" id="6.10.140.1500">
    <property type="match status" value="1"/>
</dbReference>
<keyword evidence="2 9" id="KW-0378">Hydrolase</keyword>
<dbReference type="EMBL" id="JAVDVX010000002">
    <property type="protein sequence ID" value="MDR7089467.1"/>
    <property type="molecule type" value="Genomic_DNA"/>
</dbReference>
<comment type="caution">
    <text evidence="12">The sequence shown here is derived from an EMBL/GenBank/DDBJ whole genome shotgun (WGS) entry which is preliminary data.</text>
</comment>
<evidence type="ECO:0000256" key="5">
    <source>
        <dbReference type="ARBA" id="ARBA00023015"/>
    </source>
</evidence>
<dbReference type="SMART" id="SM00487">
    <property type="entry name" value="DEXDc"/>
    <property type="match status" value="1"/>
</dbReference>
<evidence type="ECO:0000256" key="7">
    <source>
        <dbReference type="ARBA" id="ARBA00023159"/>
    </source>
</evidence>
<dbReference type="Gene3D" id="6.10.140.2230">
    <property type="match status" value="1"/>
</dbReference>
<dbReference type="InterPro" id="IPR057342">
    <property type="entry name" value="DEXDc_RapA"/>
</dbReference>
<feature type="domain" description="Helicase C-terminal" evidence="11">
    <location>
        <begin position="519"/>
        <end position="673"/>
    </location>
</feature>
<keyword evidence="7 9" id="KW-0010">Activator</keyword>
<organism evidence="12 13">
    <name type="scientific">Cellvibrio fibrivorans</name>
    <dbReference type="NCBI Taxonomy" id="126350"/>
    <lineage>
        <taxon>Bacteria</taxon>
        <taxon>Pseudomonadati</taxon>
        <taxon>Pseudomonadota</taxon>
        <taxon>Gammaproteobacteria</taxon>
        <taxon>Cellvibrionales</taxon>
        <taxon>Cellvibrionaceae</taxon>
        <taxon>Cellvibrio</taxon>
    </lineage>
</organism>
<dbReference type="GO" id="GO:0016787">
    <property type="term" value="F:hydrolase activity"/>
    <property type="evidence" value="ECO:0007669"/>
    <property type="project" value="UniProtKB-KW"/>
</dbReference>
<dbReference type="Pfam" id="PF12137">
    <property type="entry name" value="RapA_C"/>
    <property type="match status" value="1"/>
</dbReference>
<accession>A0ABU1UWF7</accession>
<dbReference type="HAMAP" id="MF_01821">
    <property type="entry name" value="Helicase_RapA"/>
    <property type="match status" value="1"/>
</dbReference>
<dbReference type="Pfam" id="PF00271">
    <property type="entry name" value="Helicase_C"/>
    <property type="match status" value="1"/>
</dbReference>
<dbReference type="Gene3D" id="3.40.50.10810">
    <property type="entry name" value="Tandem AAA-ATPase domain"/>
    <property type="match status" value="1"/>
</dbReference>
<dbReference type="InterPro" id="IPR040765">
    <property type="entry name" value="Tudor_1_RapA"/>
</dbReference>
<evidence type="ECO:0000256" key="9">
    <source>
        <dbReference type="HAMAP-Rule" id="MF_01821"/>
    </source>
</evidence>
<comment type="subunit">
    <text evidence="9">Interacts with the RNAP. Has a higher affinity for the core RNAP than for the holoenzyme. Its ATPase activity is stimulated by binding to RNAP.</text>
</comment>
<evidence type="ECO:0000256" key="2">
    <source>
        <dbReference type="ARBA" id="ARBA00022801"/>
    </source>
</evidence>
<reference evidence="12 13" key="1">
    <citation type="submission" date="2023-07" db="EMBL/GenBank/DDBJ databases">
        <title>Sorghum-associated microbial communities from plants grown in Nebraska, USA.</title>
        <authorList>
            <person name="Schachtman D."/>
        </authorList>
    </citation>
    <scope>NUCLEOTIDE SEQUENCE [LARGE SCALE GENOMIC DNA]</scope>
    <source>
        <strain evidence="12 13">BE190</strain>
    </source>
</reference>
<keyword evidence="8 9" id="KW-0804">Transcription</keyword>
<keyword evidence="4 9" id="KW-0067">ATP-binding</keyword>
<evidence type="ECO:0000259" key="11">
    <source>
        <dbReference type="PROSITE" id="PS51194"/>
    </source>
</evidence>
<dbReference type="Pfam" id="PF18339">
    <property type="entry name" value="Tudor_1_RapA"/>
    <property type="match status" value="1"/>
</dbReference>
<dbReference type="InterPro" id="IPR027417">
    <property type="entry name" value="P-loop_NTPase"/>
</dbReference>
<evidence type="ECO:0000256" key="3">
    <source>
        <dbReference type="ARBA" id="ARBA00022806"/>
    </source>
</evidence>
<dbReference type="EC" id="3.6.4.-" evidence="9"/>
<dbReference type="InterPro" id="IPR023949">
    <property type="entry name" value="Helicase_RapA"/>
</dbReference>
<dbReference type="RefSeq" id="WP_310070633.1">
    <property type="nucleotide sequence ID" value="NZ_JAVDVX010000002.1"/>
</dbReference>
<name>A0ABU1UWF7_9GAMM</name>
<keyword evidence="13" id="KW-1185">Reference proteome</keyword>
<keyword evidence="3 9" id="KW-0347">Helicase</keyword>
<keyword evidence="1 9" id="KW-0547">Nucleotide-binding</keyword>
<dbReference type="CDD" id="cd18011">
    <property type="entry name" value="DEXDc_RapA"/>
    <property type="match status" value="1"/>
</dbReference>
<dbReference type="Proteomes" id="UP001253595">
    <property type="component" value="Unassembled WGS sequence"/>
</dbReference>
<evidence type="ECO:0000259" key="10">
    <source>
        <dbReference type="PROSITE" id="PS51192"/>
    </source>
</evidence>
<evidence type="ECO:0000256" key="4">
    <source>
        <dbReference type="ARBA" id="ARBA00022840"/>
    </source>
</evidence>
<feature type="domain" description="Helicase ATP-binding" evidence="10">
    <location>
        <begin position="172"/>
        <end position="373"/>
    </location>
</feature>
<feature type="binding site" evidence="9">
    <location>
        <begin position="185"/>
        <end position="192"/>
    </location>
    <ligand>
        <name>ATP</name>
        <dbReference type="ChEBI" id="CHEBI:30616"/>
    </ligand>
</feature>
<dbReference type="PANTHER" id="PTHR45766">
    <property type="entry name" value="DNA ANNEALING HELICASE AND ENDONUCLEASE ZRANB3 FAMILY MEMBER"/>
    <property type="match status" value="1"/>
</dbReference>
<dbReference type="InterPro" id="IPR000330">
    <property type="entry name" value="SNF2_N"/>
</dbReference>
<dbReference type="Gene3D" id="3.30.360.80">
    <property type="match status" value="1"/>
</dbReference>
<dbReference type="Pfam" id="PF18337">
    <property type="entry name" value="Tudor_RapA"/>
    <property type="match status" value="1"/>
</dbReference>
<dbReference type="SMART" id="SM00490">
    <property type="entry name" value="HELICc"/>
    <property type="match status" value="1"/>
</dbReference>
<comment type="function">
    <text evidence="9">Transcription regulator that activates transcription by stimulating RNA polymerase (RNAP) recycling in case of stress conditions such as supercoiled DNA or high salt concentrations. Probably acts by releasing the RNAP, when it is trapped or immobilized on tightly supercoiled DNA. Does not activate transcription on linear DNA. Probably not involved in DNA repair.</text>
</comment>
<dbReference type="GO" id="GO:0004386">
    <property type="term" value="F:helicase activity"/>
    <property type="evidence" value="ECO:0007669"/>
    <property type="project" value="UniProtKB-KW"/>
</dbReference>
<dbReference type="Pfam" id="PF00176">
    <property type="entry name" value="SNF2-rel_dom"/>
    <property type="match status" value="1"/>
</dbReference>
<dbReference type="Gene3D" id="2.30.30.930">
    <property type="match status" value="1"/>
</dbReference>
<keyword evidence="5 9" id="KW-0805">Transcription regulation</keyword>
<keyword evidence="6 9" id="KW-0238">DNA-binding</keyword>
<dbReference type="CDD" id="cd18793">
    <property type="entry name" value="SF2_C_SNF"/>
    <property type="match status" value="1"/>
</dbReference>
<feature type="short sequence motif" description="DEAH box" evidence="9">
    <location>
        <begin position="319"/>
        <end position="322"/>
    </location>
</feature>
<dbReference type="InterPro" id="IPR001650">
    <property type="entry name" value="Helicase_C-like"/>
</dbReference>
<dbReference type="SUPFAM" id="SSF52540">
    <property type="entry name" value="P-loop containing nucleoside triphosphate hydrolases"/>
    <property type="match status" value="2"/>
</dbReference>